<feature type="region of interest" description="Disordered" evidence="1">
    <location>
        <begin position="289"/>
        <end position="318"/>
    </location>
</feature>
<feature type="compositionally biased region" description="Basic and acidic residues" evidence="1">
    <location>
        <begin position="289"/>
        <end position="310"/>
    </location>
</feature>
<feature type="compositionally biased region" description="Polar residues" evidence="1">
    <location>
        <begin position="114"/>
        <end position="137"/>
    </location>
</feature>
<evidence type="ECO:0000313" key="3">
    <source>
        <dbReference type="Proteomes" id="UP000672032"/>
    </source>
</evidence>
<dbReference type="EMBL" id="CP063412">
    <property type="protein sequence ID" value="QSZ37127.1"/>
    <property type="molecule type" value="Genomic_DNA"/>
</dbReference>
<evidence type="ECO:0000313" key="2">
    <source>
        <dbReference type="EMBL" id="QSZ37127.1"/>
    </source>
</evidence>
<feature type="compositionally biased region" description="Polar residues" evidence="1">
    <location>
        <begin position="1"/>
        <end position="13"/>
    </location>
</feature>
<sequence>MASVRSYNPSSYFTPDGGHQHQHQHPSCPSAAEIARSHSSPPDGPPGMQVNTPSQNKTTPIPIAIQKSSRKRVYTPLTGRGELPGGYFPGFADHPETLEPANLSSTSRSRDSPETQSFTMSSMLSSMDSPVDTPSSDTEAHGPPSIARSPFTMPETIVYPKGKYYPSNYTSSPTTPAQDAPSLVLNGGNLHLPIKNQRQKSPNPKHQRQSSDVKRKLQKYQRDMIEQARMVHAQVVSSPRPSVPASKPVGPRLHPLGSPGPITPFELEEDSGYLIAGQIRSDGSVDGALRKSEAIESMIRVEEERRRREGQSSPAARV</sequence>
<proteinExistence type="predicted"/>
<accession>A0A8A3PNR6</accession>
<feature type="region of interest" description="Disordered" evidence="1">
    <location>
        <begin position="232"/>
        <end position="265"/>
    </location>
</feature>
<protein>
    <submittedName>
        <fullName evidence="2">Uncharacterized protein</fullName>
    </submittedName>
</protein>
<dbReference type="Proteomes" id="UP000672032">
    <property type="component" value="Chromosome 8"/>
</dbReference>
<dbReference type="AlphaFoldDB" id="A0A8A3PNR6"/>
<feature type="compositionally biased region" description="Basic and acidic residues" evidence="1">
    <location>
        <begin position="209"/>
        <end position="220"/>
    </location>
</feature>
<feature type="compositionally biased region" description="Polar residues" evidence="1">
    <location>
        <begin position="49"/>
        <end position="59"/>
    </location>
</feature>
<feature type="compositionally biased region" description="Polar residues" evidence="1">
    <location>
        <begin position="167"/>
        <end position="177"/>
    </location>
</feature>
<feature type="compositionally biased region" description="Low complexity" evidence="1">
    <location>
        <begin position="235"/>
        <end position="249"/>
    </location>
</feature>
<reference evidence="2" key="1">
    <citation type="submission" date="2020-10" db="EMBL/GenBank/DDBJ databases">
        <title>Genome Sequence of Monilinia vaccinii-corymbosi Sheds Light on Mummy Berry Disease Infection of Blueberry and Mating Type.</title>
        <authorList>
            <person name="Yow A.G."/>
            <person name="Zhang Y."/>
            <person name="Bansal K."/>
            <person name="Eacker S.M."/>
            <person name="Sullivan S."/>
            <person name="Liachko I."/>
            <person name="Cubeta M.A."/>
            <person name="Rollins J.A."/>
            <person name="Ashrafi H."/>
        </authorList>
    </citation>
    <scope>NUCLEOTIDE SEQUENCE</scope>
    <source>
        <strain evidence="2">RL-1</strain>
    </source>
</reference>
<keyword evidence="3" id="KW-1185">Reference proteome</keyword>
<evidence type="ECO:0000256" key="1">
    <source>
        <dbReference type="SAM" id="MobiDB-lite"/>
    </source>
</evidence>
<feature type="region of interest" description="Disordered" evidence="1">
    <location>
        <begin position="1"/>
        <end position="220"/>
    </location>
</feature>
<name>A0A8A3PNR6_9HELO</name>
<dbReference type="OrthoDB" id="5403157at2759"/>
<gene>
    <name evidence="2" type="ORF">DSL72_009220</name>
</gene>
<organism evidence="2 3">
    <name type="scientific">Monilinia vaccinii-corymbosi</name>
    <dbReference type="NCBI Taxonomy" id="61207"/>
    <lineage>
        <taxon>Eukaryota</taxon>
        <taxon>Fungi</taxon>
        <taxon>Dikarya</taxon>
        <taxon>Ascomycota</taxon>
        <taxon>Pezizomycotina</taxon>
        <taxon>Leotiomycetes</taxon>
        <taxon>Helotiales</taxon>
        <taxon>Sclerotiniaceae</taxon>
        <taxon>Monilinia</taxon>
    </lineage>
</organism>